<proteinExistence type="predicted"/>
<dbReference type="AlphaFoldDB" id="A0A7C2NYY1"/>
<dbReference type="PANTHER" id="PTHR35889">
    <property type="entry name" value="CYCLOINULO-OLIGOSACCHARIDE FRUCTANOTRANSFERASE-RELATED"/>
    <property type="match status" value="1"/>
</dbReference>
<dbReference type="SUPFAM" id="SSF49373">
    <property type="entry name" value="Invasin/intimin cell-adhesion fragments"/>
    <property type="match status" value="1"/>
</dbReference>
<feature type="chain" id="PRO_5027654260" evidence="2">
    <location>
        <begin position="22"/>
        <end position="819"/>
    </location>
</feature>
<organism evidence="4">
    <name type="scientific">Schlesneria paludicola</name>
    <dbReference type="NCBI Taxonomy" id="360056"/>
    <lineage>
        <taxon>Bacteria</taxon>
        <taxon>Pseudomonadati</taxon>
        <taxon>Planctomycetota</taxon>
        <taxon>Planctomycetia</taxon>
        <taxon>Planctomycetales</taxon>
        <taxon>Planctomycetaceae</taxon>
        <taxon>Schlesneria</taxon>
    </lineage>
</organism>
<evidence type="ECO:0000256" key="2">
    <source>
        <dbReference type="SAM" id="SignalP"/>
    </source>
</evidence>
<dbReference type="Pfam" id="PF07583">
    <property type="entry name" value="PSCyt2"/>
    <property type="match status" value="1"/>
</dbReference>
<feature type="domain" description="BIG2" evidence="3">
    <location>
        <begin position="23"/>
        <end position="106"/>
    </location>
</feature>
<feature type="signal peptide" evidence="2">
    <location>
        <begin position="1"/>
        <end position="21"/>
    </location>
</feature>
<dbReference type="Pfam" id="PF07587">
    <property type="entry name" value="PSD1"/>
    <property type="match status" value="1"/>
</dbReference>
<dbReference type="InterPro" id="IPR003343">
    <property type="entry name" value="Big_2"/>
</dbReference>
<evidence type="ECO:0000259" key="3">
    <source>
        <dbReference type="SMART" id="SM00635"/>
    </source>
</evidence>
<accession>A0A7C2NYY1</accession>
<evidence type="ECO:0000313" key="4">
    <source>
        <dbReference type="EMBL" id="HEN16691.1"/>
    </source>
</evidence>
<feature type="region of interest" description="Disordered" evidence="1">
    <location>
        <begin position="540"/>
        <end position="559"/>
    </location>
</feature>
<reference evidence="4" key="1">
    <citation type="journal article" date="2020" name="mSystems">
        <title>Genome- and Community-Level Interaction Insights into Carbon Utilization and Element Cycling Functions of Hydrothermarchaeota in Hydrothermal Sediment.</title>
        <authorList>
            <person name="Zhou Z."/>
            <person name="Liu Y."/>
            <person name="Xu W."/>
            <person name="Pan J."/>
            <person name="Luo Z.H."/>
            <person name="Li M."/>
        </authorList>
    </citation>
    <scope>NUCLEOTIDE SEQUENCE [LARGE SCALE GENOMIC DNA]</scope>
    <source>
        <strain evidence="4">SpSt-339</strain>
    </source>
</reference>
<comment type="caution">
    <text evidence="4">The sequence shown here is derived from an EMBL/GenBank/DDBJ whole genome shotgun (WGS) entry which is preliminary data.</text>
</comment>
<dbReference type="SMART" id="SM00635">
    <property type="entry name" value="BID_2"/>
    <property type="match status" value="1"/>
</dbReference>
<dbReference type="InterPro" id="IPR008964">
    <property type="entry name" value="Invasin/intimin_cell_adhesion"/>
</dbReference>
<evidence type="ECO:0000256" key="1">
    <source>
        <dbReference type="SAM" id="MobiDB-lite"/>
    </source>
</evidence>
<gene>
    <name evidence="4" type="ORF">ENQ76_14620</name>
</gene>
<dbReference type="InterPro" id="IPR011444">
    <property type="entry name" value="DUF1549"/>
</dbReference>
<keyword evidence="2" id="KW-0732">Signal</keyword>
<protein>
    <submittedName>
        <fullName evidence="4">DUF1549 domain-containing protein</fullName>
    </submittedName>
</protein>
<dbReference type="EMBL" id="DSOK01000401">
    <property type="protein sequence ID" value="HEN16691.1"/>
    <property type="molecule type" value="Genomic_DNA"/>
</dbReference>
<sequence>MSRPVVWLTISLTLASGALRAESPASFRVEPAQVELRGNFAQAQLLVPATAAAPDHAADLTTTATYASANEQIVTVTPAGRLIPRGDGTATVTVSVNGQTVEVPVTVSGVAAQPTVDFLDQVRPVLTKQGCALGACHAAQYGQGGFKLSVFGFDPAADHAAMTRDSLGRRINPLDPTQSLILRKPTMQTPHGGGRRLQAGSRDYEMLVAWLAGGAPKPAAKERAISQLVVTPSQRVTEPGQKQQLRVVAHYADGEVRDVTAWARFDSLDDGLIIVNSEGVCTVVGRGQAAVMVRFEGQAGICTFLSPYSTQVELAGWTNQNFIDELAVAKFRELGIEPSPLCDDHTFLRRIFLDATGTLPTAEEIAEFIADPSPNKRQLWIDRLLGFAESPRSGLYNERYAAYWTLKWSDLLRNNSRDLQDQGMWAFHNWIKEQFRANVSYDRFVQQLVQGKGSVYSNGPANYFLVSSNPNEMAESTAQLFLGARLQCAQCHHHPFEKYSQDDYYGFAAFFARVGIKNSQEFGLFGGERVIVAKTTGEVRQPRSGQTMAPKPLDAEPADHPLDRRIPLATWMTSPQNPAFAQAVVNRYVSYLLGRGLVEPVDDIRATNPPTNVALMQALSDDFVQHQFNLKHLVRTILSSRLYQLDSQPTSQNVADTRFYSHFLVKRLAAEPLLDAIDHAAGTQTKFKDLPPGTRAIEIPDAEYPDFFLNTFAKPRRVSVCECERAPDPNLAQALHTLNGDVISGKIADKQGRVAKLLADKKPHAEIVTDLYLATLGRPATADETASAERLLADYPNPKEGYEDLLWALINSKGFLFVR</sequence>
<dbReference type="Gene3D" id="2.60.40.1080">
    <property type="match status" value="2"/>
</dbReference>
<dbReference type="InterPro" id="IPR022655">
    <property type="entry name" value="DUF1553"/>
</dbReference>
<name>A0A7C2NYY1_9PLAN</name>
<dbReference type="PANTHER" id="PTHR35889:SF3">
    <property type="entry name" value="F-BOX DOMAIN-CONTAINING PROTEIN"/>
    <property type="match status" value="1"/>
</dbReference>